<dbReference type="PANTHER" id="PTHR43420:SF44">
    <property type="entry name" value="ACETYLTRANSFERASE YPEA"/>
    <property type="match status" value="1"/>
</dbReference>
<keyword evidence="3 6" id="KW-0808">Transferase</keyword>
<evidence type="ECO:0000256" key="2">
    <source>
        <dbReference type="ARBA" id="ARBA00022490"/>
    </source>
</evidence>
<evidence type="ECO:0000256" key="3">
    <source>
        <dbReference type="ARBA" id="ARBA00022679"/>
    </source>
</evidence>
<gene>
    <name evidence="6" type="ORF">NIES2135_43780</name>
</gene>
<dbReference type="Pfam" id="PF00583">
    <property type="entry name" value="Acetyltransf_1"/>
    <property type="match status" value="1"/>
</dbReference>
<dbReference type="SUPFAM" id="SSF55729">
    <property type="entry name" value="Acyl-CoA N-acyltransferases (Nat)"/>
    <property type="match status" value="1"/>
</dbReference>
<accession>A0A1Z4JL73</accession>
<dbReference type="NCBIfam" id="TIGR01575">
    <property type="entry name" value="rimI"/>
    <property type="match status" value="1"/>
</dbReference>
<dbReference type="InterPro" id="IPR000182">
    <property type="entry name" value="GNAT_dom"/>
</dbReference>
<feature type="domain" description="N-acetyltransferase" evidence="5">
    <location>
        <begin position="28"/>
        <end position="170"/>
    </location>
</feature>
<organism evidence="6 7">
    <name type="scientific">Leptolyngbya boryana NIES-2135</name>
    <dbReference type="NCBI Taxonomy" id="1973484"/>
    <lineage>
        <taxon>Bacteria</taxon>
        <taxon>Bacillati</taxon>
        <taxon>Cyanobacteriota</taxon>
        <taxon>Cyanophyceae</taxon>
        <taxon>Leptolyngbyales</taxon>
        <taxon>Leptolyngbyaceae</taxon>
        <taxon>Leptolyngbya group</taxon>
        <taxon>Leptolyngbya</taxon>
    </lineage>
</organism>
<evidence type="ECO:0000259" key="5">
    <source>
        <dbReference type="PROSITE" id="PS51186"/>
    </source>
</evidence>
<sequence>MSDQNFLISIALRYNQIRSVHPIPVNSITLQTIDHPLLPKVLELDQICFNGLWTIEGYQREVDSPNSELIALLSGDHLIGYGCFWAIVDEAHITILAIHPDDQHQGFGQLILLALLDRARQRQMKHATLEVRISNEAAISLYEKFQFKVAGQRKNYYTDTGENALILWRGQLQTAEFEDSLKEKWQQIRDQLHQQQWTLSDPEALLNLKKISLTSP</sequence>
<dbReference type="CDD" id="cd04301">
    <property type="entry name" value="NAT_SF"/>
    <property type="match status" value="1"/>
</dbReference>
<evidence type="ECO:0000313" key="7">
    <source>
        <dbReference type="Proteomes" id="UP000217895"/>
    </source>
</evidence>
<evidence type="ECO:0000313" key="6">
    <source>
        <dbReference type="EMBL" id="BAY57512.1"/>
    </source>
</evidence>
<dbReference type="GO" id="GO:0008080">
    <property type="term" value="F:N-acetyltransferase activity"/>
    <property type="evidence" value="ECO:0007669"/>
    <property type="project" value="InterPro"/>
</dbReference>
<keyword evidence="2" id="KW-0963">Cytoplasm</keyword>
<proteinExistence type="inferred from homology"/>
<keyword evidence="4" id="KW-0012">Acyltransferase</keyword>
<comment type="similarity">
    <text evidence="1">Belongs to the acetyltransferase family. RimI subfamily.</text>
</comment>
<reference evidence="6 7" key="1">
    <citation type="submission" date="2017-06" db="EMBL/GenBank/DDBJ databases">
        <title>Genome sequencing of cyanobaciteial culture collection at National Institute for Environmental Studies (NIES).</title>
        <authorList>
            <person name="Hirose Y."/>
            <person name="Shimura Y."/>
            <person name="Fujisawa T."/>
            <person name="Nakamura Y."/>
            <person name="Kawachi M."/>
        </authorList>
    </citation>
    <scope>NUCLEOTIDE SEQUENCE [LARGE SCALE GENOMIC DNA]</scope>
    <source>
        <strain evidence="6 7">NIES-2135</strain>
    </source>
</reference>
<dbReference type="InterPro" id="IPR050680">
    <property type="entry name" value="YpeA/RimI_acetyltransf"/>
</dbReference>
<dbReference type="InterPro" id="IPR016181">
    <property type="entry name" value="Acyl_CoA_acyltransferase"/>
</dbReference>
<dbReference type="PROSITE" id="PS51186">
    <property type="entry name" value="GNAT"/>
    <property type="match status" value="1"/>
</dbReference>
<name>A0A1Z4JL73_LEPBY</name>
<dbReference type="Gene3D" id="3.40.630.30">
    <property type="match status" value="1"/>
</dbReference>
<dbReference type="AlphaFoldDB" id="A0A1Z4JL73"/>
<dbReference type="EMBL" id="AP018203">
    <property type="protein sequence ID" value="BAY57512.1"/>
    <property type="molecule type" value="Genomic_DNA"/>
</dbReference>
<dbReference type="InterPro" id="IPR006464">
    <property type="entry name" value="AcTrfase_RimI/Ard1"/>
</dbReference>
<protein>
    <submittedName>
        <fullName evidence="6">Ribosomal-protein-alanine acetyltransferase</fullName>
    </submittedName>
</protein>
<evidence type="ECO:0000256" key="4">
    <source>
        <dbReference type="ARBA" id="ARBA00023315"/>
    </source>
</evidence>
<dbReference type="PANTHER" id="PTHR43420">
    <property type="entry name" value="ACETYLTRANSFERASE"/>
    <property type="match status" value="1"/>
</dbReference>
<dbReference type="Proteomes" id="UP000217895">
    <property type="component" value="Chromosome"/>
</dbReference>
<evidence type="ECO:0000256" key="1">
    <source>
        <dbReference type="ARBA" id="ARBA00005395"/>
    </source>
</evidence>
<keyword evidence="7" id="KW-1185">Reference proteome</keyword>